<evidence type="ECO:0000313" key="3">
    <source>
        <dbReference type="EMBL" id="KAE9360350.1"/>
    </source>
</evidence>
<dbReference type="PANTHER" id="PTHR13817:SF73">
    <property type="entry name" value="FIBRONECTIN TYPE-III DOMAIN-CONTAINING PROTEIN"/>
    <property type="match status" value="1"/>
</dbReference>
<dbReference type="PROSITE" id="PS50853">
    <property type="entry name" value="FN3"/>
    <property type="match status" value="4"/>
</dbReference>
<dbReference type="EMBL" id="QXFY01000048">
    <property type="protein sequence ID" value="KAE9360350.1"/>
    <property type="molecule type" value="Genomic_DNA"/>
</dbReference>
<dbReference type="InterPro" id="IPR036116">
    <property type="entry name" value="FN3_sf"/>
</dbReference>
<dbReference type="Gene3D" id="2.60.40.10">
    <property type="entry name" value="Immunoglobulins"/>
    <property type="match status" value="4"/>
</dbReference>
<evidence type="ECO:0000313" key="4">
    <source>
        <dbReference type="Proteomes" id="UP000486351"/>
    </source>
</evidence>
<sequence length="510" mass="54410">MEHTVYRLRYETDYYIKYQSVNSVGPSGYSATITNQTLAKTLPSAPTDVVMIDLTGGAITLEWDEPLDIAGRDITGYTIKIVSTMGSVANVVGYDGKGNPSRNGTLYDLTADTQYGMQVVAYIDVSNCLDTKLQAWSAVINVTTQSPTLPRTSPELVVGGYTGGIIQLVWVAPKDKGGVPLTRYTLNLLNGAGVSTVIFSTSDTSVLSYTHNDLTANTKYSYTITTSNAAGVSPTSAVLEASTDSITAPSAPSKVRQLTYNTGGAVSIGWDRSFDTGGQTIAGYMVYRFGELVSGVLPSTARTFTNKDQLQASTSYNFTVRSMGLNEMPSMASDQLVATTTAATKPQKALSLSANPGSSYLNLAWIPSGDTGGVPIKAYEVKLLLDSTLVNKTNVTTTNVLLTGLTANTVYIGSVRVYNDVGSSEEISTSMITTTKGVPDAPKPPSIRGKFGGNFTIQLEPPLFTGGSAITVMKVYKFSLENRVTPWLAQPLMLLVKDHKVLGLLSKRCH</sequence>
<dbReference type="AlphaFoldDB" id="A0A6G0SKQ5"/>
<keyword evidence="1" id="KW-0677">Repeat</keyword>
<dbReference type="SUPFAM" id="SSF49265">
    <property type="entry name" value="Fibronectin type III"/>
    <property type="match status" value="3"/>
</dbReference>
<proteinExistence type="predicted"/>
<organism evidence="3 4">
    <name type="scientific">Phytophthora fragariae</name>
    <dbReference type="NCBI Taxonomy" id="53985"/>
    <lineage>
        <taxon>Eukaryota</taxon>
        <taxon>Sar</taxon>
        <taxon>Stramenopiles</taxon>
        <taxon>Oomycota</taxon>
        <taxon>Peronosporomycetes</taxon>
        <taxon>Peronosporales</taxon>
        <taxon>Peronosporaceae</taxon>
        <taxon>Phytophthora</taxon>
    </lineage>
</organism>
<reference evidence="3 4" key="1">
    <citation type="submission" date="2018-09" db="EMBL/GenBank/DDBJ databases">
        <title>Genomic investigation of the strawberry pathogen Phytophthora fragariae indicates pathogenicity is determined by transcriptional variation in three key races.</title>
        <authorList>
            <person name="Adams T.M."/>
            <person name="Armitage A.D."/>
            <person name="Sobczyk M.K."/>
            <person name="Bates H.J."/>
            <person name="Dunwell J.M."/>
            <person name="Nellist C.F."/>
            <person name="Harrison R.J."/>
        </authorList>
    </citation>
    <scope>NUCLEOTIDE SEQUENCE [LARGE SCALE GENOMIC DNA]</scope>
    <source>
        <strain evidence="3 4">NOV-77</strain>
    </source>
</reference>
<accession>A0A6G0SKQ5</accession>
<feature type="domain" description="Fibronectin type-III" evidence="2">
    <location>
        <begin position="346"/>
        <end position="437"/>
    </location>
</feature>
<evidence type="ECO:0000256" key="1">
    <source>
        <dbReference type="ARBA" id="ARBA00022737"/>
    </source>
</evidence>
<dbReference type="InterPro" id="IPR003961">
    <property type="entry name" value="FN3_dom"/>
</dbReference>
<comment type="caution">
    <text evidence="3">The sequence shown here is derived from an EMBL/GenBank/DDBJ whole genome shotgun (WGS) entry which is preliminary data.</text>
</comment>
<feature type="domain" description="Fibronectin type-III" evidence="2">
    <location>
        <begin position="150"/>
        <end position="246"/>
    </location>
</feature>
<gene>
    <name evidence="3" type="ORF">PF008_g1845</name>
</gene>
<feature type="domain" description="Fibronectin type-III" evidence="2">
    <location>
        <begin position="251"/>
        <end position="343"/>
    </location>
</feature>
<dbReference type="Proteomes" id="UP000486351">
    <property type="component" value="Unassembled WGS sequence"/>
</dbReference>
<dbReference type="CDD" id="cd00063">
    <property type="entry name" value="FN3"/>
    <property type="match status" value="3"/>
</dbReference>
<dbReference type="InterPro" id="IPR013783">
    <property type="entry name" value="Ig-like_fold"/>
</dbReference>
<feature type="domain" description="Fibronectin type-III" evidence="2">
    <location>
        <begin position="45"/>
        <end position="147"/>
    </location>
</feature>
<dbReference type="Pfam" id="PF00041">
    <property type="entry name" value="fn3"/>
    <property type="match status" value="3"/>
</dbReference>
<dbReference type="InterPro" id="IPR050964">
    <property type="entry name" value="Striated_Muscle_Regulatory"/>
</dbReference>
<dbReference type="PANTHER" id="PTHR13817">
    <property type="entry name" value="TITIN"/>
    <property type="match status" value="1"/>
</dbReference>
<evidence type="ECO:0000259" key="2">
    <source>
        <dbReference type="PROSITE" id="PS50853"/>
    </source>
</evidence>
<dbReference type="SMART" id="SM00060">
    <property type="entry name" value="FN3"/>
    <property type="match status" value="4"/>
</dbReference>
<name>A0A6G0SKQ5_9STRA</name>
<protein>
    <recommendedName>
        <fullName evidence="2">Fibronectin type-III domain-containing protein</fullName>
    </recommendedName>
</protein>